<evidence type="ECO:0000313" key="1">
    <source>
        <dbReference type="EMBL" id="TDP59434.1"/>
    </source>
</evidence>
<dbReference type="EMBL" id="SNXR01000013">
    <property type="protein sequence ID" value="TDP59434.1"/>
    <property type="molecule type" value="Genomic_DNA"/>
</dbReference>
<dbReference type="AlphaFoldDB" id="A0A4R6Q9Y2"/>
<gene>
    <name evidence="1" type="ORF">BC748_1685</name>
</gene>
<keyword evidence="2" id="KW-1185">Reference proteome</keyword>
<reference evidence="1 2" key="1">
    <citation type="submission" date="2019-03" db="EMBL/GenBank/DDBJ databases">
        <title>Genomic Encyclopedia of Archaeal and Bacterial Type Strains, Phase II (KMG-II): from individual species to whole genera.</title>
        <authorList>
            <person name="Goeker M."/>
        </authorList>
    </citation>
    <scope>NUCLEOTIDE SEQUENCE [LARGE SCALE GENOMIC DNA]</scope>
    <source>
        <strain evidence="1 2">DSM 25687</strain>
    </source>
</reference>
<sequence length="129" mass="14808">MKKKVIILLFVILAVSVAFYFYVYKEHRSIANETSEYVISVKSFEKEFAENDSLANLKYLDKTVEIKGKITTIEPENKALIIDEKLFATFNGVFPNDITVGQVLTVKGRFVGYDDLLEQYKIDQITIIN</sequence>
<dbReference type="RefSeq" id="WP_133532964.1">
    <property type="nucleotide sequence ID" value="NZ_SNXR01000013.1"/>
</dbReference>
<accession>A0A4R6Q9Y2</accession>
<evidence type="ECO:0000313" key="2">
    <source>
        <dbReference type="Proteomes" id="UP000295260"/>
    </source>
</evidence>
<dbReference type="OrthoDB" id="1449127at2"/>
<name>A0A4R6Q9Y2_9FLAO</name>
<dbReference type="Pfam" id="PF12869">
    <property type="entry name" value="tRNA_anti-like"/>
    <property type="match status" value="1"/>
</dbReference>
<proteinExistence type="predicted"/>
<protein>
    <submittedName>
        <fullName evidence="1">Putative nucleic acid binding protein</fullName>
    </submittedName>
</protein>
<comment type="caution">
    <text evidence="1">The sequence shown here is derived from an EMBL/GenBank/DDBJ whole genome shotgun (WGS) entry which is preliminary data.</text>
</comment>
<organism evidence="1 2">
    <name type="scientific">Flavobacterium dankookense</name>
    <dbReference type="NCBI Taxonomy" id="706186"/>
    <lineage>
        <taxon>Bacteria</taxon>
        <taxon>Pseudomonadati</taxon>
        <taxon>Bacteroidota</taxon>
        <taxon>Flavobacteriia</taxon>
        <taxon>Flavobacteriales</taxon>
        <taxon>Flavobacteriaceae</taxon>
        <taxon>Flavobacterium</taxon>
    </lineage>
</organism>
<dbReference type="Proteomes" id="UP000295260">
    <property type="component" value="Unassembled WGS sequence"/>
</dbReference>
<dbReference type="InterPro" id="IPR024422">
    <property type="entry name" value="Protein_unknown_function_OB"/>
</dbReference>